<dbReference type="Proteomes" id="UP000326287">
    <property type="component" value="Chromosome"/>
</dbReference>
<dbReference type="Pfam" id="PF00300">
    <property type="entry name" value="His_Phos_1"/>
    <property type="match status" value="1"/>
</dbReference>
<dbReference type="PANTHER" id="PTHR46517">
    <property type="entry name" value="FRUCTOSE-2,6-BISPHOSPHATASE TIGAR"/>
    <property type="match status" value="1"/>
</dbReference>
<dbReference type="GO" id="GO:0045820">
    <property type="term" value="P:negative regulation of glycolytic process"/>
    <property type="evidence" value="ECO:0007669"/>
    <property type="project" value="TreeGrafter"/>
</dbReference>
<keyword evidence="3" id="KW-1185">Reference proteome</keyword>
<evidence type="ECO:0000313" key="3">
    <source>
        <dbReference type="Proteomes" id="UP000326287"/>
    </source>
</evidence>
<dbReference type="InterPro" id="IPR013078">
    <property type="entry name" value="His_Pase_superF_clade-1"/>
</dbReference>
<reference evidence="2 3" key="1">
    <citation type="submission" date="2019-02" db="EMBL/GenBank/DDBJ databases">
        <authorList>
            <person name="Li S.-H."/>
        </authorList>
    </citation>
    <scope>NUCLEOTIDE SEQUENCE [LARGE SCALE GENOMIC DNA]</scope>
    <source>
        <strain evidence="2 3">IMCC14385</strain>
    </source>
</reference>
<dbReference type="OrthoDB" id="9783269at2"/>
<sequence length="192" mass="20925">MRCLPVLLRALRGVIAKLTLLRHAHAQRPEGRCIGQWEHPLSNRGFDEIRALAQGWAGPLPRHIISSDIGRARETANTLARLLGATEPLLDERLREISMGDWEGRAWDEIYAREAEEVDAWGDNWVSCGPPGGESAEQVALRMQAVVSDSAPGTLLISHRGALGILLCSRAGRPLTHALNYAFANAAPASLD</sequence>
<dbReference type="GO" id="GO:0043456">
    <property type="term" value="P:regulation of pentose-phosphate shunt"/>
    <property type="evidence" value="ECO:0007669"/>
    <property type="project" value="TreeGrafter"/>
</dbReference>
<dbReference type="EMBL" id="CP036422">
    <property type="protein sequence ID" value="QFU75643.1"/>
    <property type="molecule type" value="Genomic_DNA"/>
</dbReference>
<gene>
    <name evidence="2" type="ORF">EY643_08250</name>
</gene>
<keyword evidence="1" id="KW-0378">Hydrolase</keyword>
<evidence type="ECO:0000256" key="1">
    <source>
        <dbReference type="ARBA" id="ARBA00022801"/>
    </source>
</evidence>
<name>A0A5P9NIJ1_9GAMM</name>
<dbReference type="SMART" id="SM00855">
    <property type="entry name" value="PGAM"/>
    <property type="match status" value="1"/>
</dbReference>
<dbReference type="PANTHER" id="PTHR46517:SF1">
    <property type="entry name" value="FRUCTOSE-2,6-BISPHOSPHATASE TIGAR"/>
    <property type="match status" value="1"/>
</dbReference>
<proteinExistence type="predicted"/>
<evidence type="ECO:0000313" key="2">
    <source>
        <dbReference type="EMBL" id="QFU75643.1"/>
    </source>
</evidence>
<dbReference type="KEGG" id="halc:EY643_08250"/>
<dbReference type="CDD" id="cd07067">
    <property type="entry name" value="HP_PGM_like"/>
    <property type="match status" value="1"/>
</dbReference>
<dbReference type="Gene3D" id="3.40.50.1240">
    <property type="entry name" value="Phosphoglycerate mutase-like"/>
    <property type="match status" value="1"/>
</dbReference>
<protein>
    <submittedName>
        <fullName evidence="2">Histidine phosphatase family protein</fullName>
    </submittedName>
</protein>
<dbReference type="AlphaFoldDB" id="A0A5P9NIJ1"/>
<dbReference type="InterPro" id="IPR051695">
    <property type="entry name" value="Phosphoglycerate_Mutase"/>
</dbReference>
<dbReference type="SUPFAM" id="SSF53254">
    <property type="entry name" value="Phosphoglycerate mutase-like"/>
    <property type="match status" value="1"/>
</dbReference>
<organism evidence="2 3">
    <name type="scientific">Halioglobus maricola</name>
    <dbReference type="NCBI Taxonomy" id="2601894"/>
    <lineage>
        <taxon>Bacteria</taxon>
        <taxon>Pseudomonadati</taxon>
        <taxon>Pseudomonadota</taxon>
        <taxon>Gammaproteobacteria</taxon>
        <taxon>Cellvibrionales</taxon>
        <taxon>Halieaceae</taxon>
        <taxon>Halioglobus</taxon>
    </lineage>
</organism>
<dbReference type="GO" id="GO:0005829">
    <property type="term" value="C:cytosol"/>
    <property type="evidence" value="ECO:0007669"/>
    <property type="project" value="TreeGrafter"/>
</dbReference>
<dbReference type="GO" id="GO:0004331">
    <property type="term" value="F:fructose-2,6-bisphosphate 2-phosphatase activity"/>
    <property type="evidence" value="ECO:0007669"/>
    <property type="project" value="TreeGrafter"/>
</dbReference>
<dbReference type="InterPro" id="IPR029033">
    <property type="entry name" value="His_PPase_superfam"/>
</dbReference>
<accession>A0A5P9NIJ1</accession>